<organism evidence="1 2">
    <name type="scientific">Pseudokineococcus marinus</name>
    <dbReference type="NCBI Taxonomy" id="351215"/>
    <lineage>
        <taxon>Bacteria</taxon>
        <taxon>Bacillati</taxon>
        <taxon>Actinomycetota</taxon>
        <taxon>Actinomycetes</taxon>
        <taxon>Kineosporiales</taxon>
        <taxon>Kineosporiaceae</taxon>
        <taxon>Pseudokineococcus</taxon>
    </lineage>
</organism>
<name>A0A849BPR5_9ACTN</name>
<evidence type="ECO:0008006" key="3">
    <source>
        <dbReference type="Google" id="ProtNLM"/>
    </source>
</evidence>
<evidence type="ECO:0000313" key="1">
    <source>
        <dbReference type="EMBL" id="NNH21546.1"/>
    </source>
</evidence>
<sequence>MMHVLPDGASPLERLAAELAGLPADDLLSVVEEAVVRQQPAGGSAALVTLVQATLRVDAQLEGLVGGPRAVHDSVRDAFADLAIRAEAQRAVLDVDMLTSSAVAEALGIRGRNPREAASRLRRSGRLLGVLDRSTRSYVFPAFQVDPVRGRVHPVVEVVNQALGAAEDPWGVASWWVSAHPRLGDRAPRDLIDGADEDDLLVLVGERPAAEASDAREGAARR</sequence>
<dbReference type="EMBL" id="JABEMA010000002">
    <property type="protein sequence ID" value="NNH21546.1"/>
    <property type="molecule type" value="Genomic_DNA"/>
</dbReference>
<keyword evidence="2" id="KW-1185">Reference proteome</keyword>
<dbReference type="RefSeq" id="WP_171201412.1">
    <property type="nucleotide sequence ID" value="NZ_BAAANP010000002.1"/>
</dbReference>
<protein>
    <recommendedName>
        <fullName evidence="3">Antitoxin Xre/MbcA/ParS-like toxin-binding domain-containing protein</fullName>
    </recommendedName>
</protein>
<dbReference type="Proteomes" id="UP000555552">
    <property type="component" value="Unassembled WGS sequence"/>
</dbReference>
<proteinExistence type="predicted"/>
<comment type="caution">
    <text evidence="1">The sequence shown here is derived from an EMBL/GenBank/DDBJ whole genome shotgun (WGS) entry which is preliminary data.</text>
</comment>
<reference evidence="1 2" key="1">
    <citation type="submission" date="2020-05" db="EMBL/GenBank/DDBJ databases">
        <title>MicrobeNet Type strains.</title>
        <authorList>
            <person name="Nicholson A.C."/>
        </authorList>
    </citation>
    <scope>NUCLEOTIDE SEQUENCE [LARGE SCALE GENOMIC DNA]</scope>
    <source>
        <strain evidence="1 2">JCM 14547</strain>
    </source>
</reference>
<gene>
    <name evidence="1" type="ORF">HLB09_00295</name>
</gene>
<dbReference type="AlphaFoldDB" id="A0A849BPR5"/>
<accession>A0A849BPR5</accession>
<evidence type="ECO:0000313" key="2">
    <source>
        <dbReference type="Proteomes" id="UP000555552"/>
    </source>
</evidence>